<feature type="region of interest" description="Disordered" evidence="1">
    <location>
        <begin position="18"/>
        <end position="72"/>
    </location>
</feature>
<feature type="non-terminal residue" evidence="2">
    <location>
        <position position="72"/>
    </location>
</feature>
<organism evidence="2">
    <name type="scientific">uncultured Rubrobacteraceae bacterium</name>
    <dbReference type="NCBI Taxonomy" id="349277"/>
    <lineage>
        <taxon>Bacteria</taxon>
        <taxon>Bacillati</taxon>
        <taxon>Actinomycetota</taxon>
        <taxon>Rubrobacteria</taxon>
        <taxon>Rubrobacterales</taxon>
        <taxon>Rubrobacteraceae</taxon>
        <taxon>environmental samples</taxon>
    </lineage>
</organism>
<gene>
    <name evidence="2" type="ORF">AVDCRST_MAG80-1251</name>
</gene>
<dbReference type="EMBL" id="CADCVC010000109">
    <property type="protein sequence ID" value="CAA9440323.1"/>
    <property type="molecule type" value="Genomic_DNA"/>
</dbReference>
<feature type="compositionally biased region" description="Gly residues" evidence="1">
    <location>
        <begin position="32"/>
        <end position="42"/>
    </location>
</feature>
<protein>
    <submittedName>
        <fullName evidence="2">Mobile element protein</fullName>
    </submittedName>
</protein>
<name>A0A6J4QDY4_9ACTN</name>
<feature type="compositionally biased region" description="Basic residues" evidence="1">
    <location>
        <begin position="57"/>
        <end position="72"/>
    </location>
</feature>
<sequence>GRDLLRSLQPLAARRYLGPLAGPLPDQKRCGGRSGVGSGVGSERGRHSDPGSPTRCGRQRRVKRGGRKKGLL</sequence>
<evidence type="ECO:0000256" key="1">
    <source>
        <dbReference type="SAM" id="MobiDB-lite"/>
    </source>
</evidence>
<reference evidence="2" key="1">
    <citation type="submission" date="2020-02" db="EMBL/GenBank/DDBJ databases">
        <authorList>
            <person name="Meier V. D."/>
        </authorList>
    </citation>
    <scope>NUCLEOTIDE SEQUENCE</scope>
    <source>
        <strain evidence="2">AVDCRST_MAG80</strain>
    </source>
</reference>
<dbReference type="AlphaFoldDB" id="A0A6J4QDY4"/>
<accession>A0A6J4QDY4</accession>
<evidence type="ECO:0000313" key="2">
    <source>
        <dbReference type="EMBL" id="CAA9440323.1"/>
    </source>
</evidence>
<feature type="non-terminal residue" evidence="2">
    <location>
        <position position="1"/>
    </location>
</feature>
<proteinExistence type="predicted"/>